<name>A0A8H6NJ28_9PEZI</name>
<keyword evidence="1" id="KW-1133">Transmembrane helix</keyword>
<proteinExistence type="predicted"/>
<keyword evidence="3" id="KW-1185">Reference proteome</keyword>
<protein>
    <submittedName>
        <fullName evidence="2">Uncharacterized protein</fullName>
    </submittedName>
</protein>
<dbReference type="Proteomes" id="UP000654918">
    <property type="component" value="Unassembled WGS sequence"/>
</dbReference>
<evidence type="ECO:0000256" key="1">
    <source>
        <dbReference type="SAM" id="Phobius"/>
    </source>
</evidence>
<gene>
    <name evidence="2" type="ORF">CPLU01_04935</name>
</gene>
<accession>A0A8H6NJ28</accession>
<feature type="transmembrane region" description="Helical" evidence="1">
    <location>
        <begin position="73"/>
        <end position="96"/>
    </location>
</feature>
<dbReference type="EMBL" id="WIGO01000048">
    <property type="protein sequence ID" value="KAF6834470.1"/>
    <property type="molecule type" value="Genomic_DNA"/>
</dbReference>
<organism evidence="2 3">
    <name type="scientific">Colletotrichum plurivorum</name>
    <dbReference type="NCBI Taxonomy" id="2175906"/>
    <lineage>
        <taxon>Eukaryota</taxon>
        <taxon>Fungi</taxon>
        <taxon>Dikarya</taxon>
        <taxon>Ascomycota</taxon>
        <taxon>Pezizomycotina</taxon>
        <taxon>Sordariomycetes</taxon>
        <taxon>Hypocreomycetidae</taxon>
        <taxon>Glomerellales</taxon>
        <taxon>Glomerellaceae</taxon>
        <taxon>Colletotrichum</taxon>
        <taxon>Colletotrichum orchidearum species complex</taxon>
    </lineage>
</organism>
<comment type="caution">
    <text evidence="2">The sequence shown here is derived from an EMBL/GenBank/DDBJ whole genome shotgun (WGS) entry which is preliminary data.</text>
</comment>
<evidence type="ECO:0000313" key="3">
    <source>
        <dbReference type="Proteomes" id="UP000654918"/>
    </source>
</evidence>
<reference evidence="2" key="1">
    <citation type="journal article" date="2020" name="Phytopathology">
        <title>Genome Sequence Resources of Colletotrichum truncatum, C. plurivorum, C. musicola, and C. sojae: Four Species Pathogenic to Soybean (Glycine max).</title>
        <authorList>
            <person name="Rogerio F."/>
            <person name="Boufleur T.R."/>
            <person name="Ciampi-Guillardi M."/>
            <person name="Sukno S.A."/>
            <person name="Thon M.R."/>
            <person name="Massola Junior N.S."/>
            <person name="Baroncelli R."/>
        </authorList>
    </citation>
    <scope>NUCLEOTIDE SEQUENCE</scope>
    <source>
        <strain evidence="2">LFN00145</strain>
    </source>
</reference>
<dbReference type="AlphaFoldDB" id="A0A8H6NJ28"/>
<keyword evidence="1" id="KW-0812">Transmembrane</keyword>
<keyword evidence="1" id="KW-0472">Membrane</keyword>
<sequence>MDSVSWYAHPDMMERLETYYDTLLLSVFGNPRFLPVVWAAKPDERTGMNIGDEYLLPCRRSRPAIRYYYRVRILVLVYSIAAFLAILGVIAGTIAVRKNGGISRNTRFSSILAASMAPGLKSVAWDGLQKDRGHVSEESMKQKLGYGLLASRDGDESGGVGHCGVTTR</sequence>
<evidence type="ECO:0000313" key="2">
    <source>
        <dbReference type="EMBL" id="KAF6834470.1"/>
    </source>
</evidence>